<evidence type="ECO:0000256" key="2">
    <source>
        <dbReference type="SAM" id="MobiDB-lite"/>
    </source>
</evidence>
<dbReference type="NCBIfam" id="NF033516">
    <property type="entry name" value="transpos_IS3"/>
    <property type="match status" value="1"/>
</dbReference>
<dbReference type="AlphaFoldDB" id="A0A842JM40"/>
<protein>
    <submittedName>
        <fullName evidence="4">IS3 family transposase</fullName>
    </submittedName>
</protein>
<dbReference type="PANTHER" id="PTHR46889">
    <property type="entry name" value="TRANSPOSASE INSF FOR INSERTION SEQUENCE IS3B-RELATED"/>
    <property type="match status" value="1"/>
</dbReference>
<feature type="domain" description="Integrase catalytic" evidence="3">
    <location>
        <begin position="109"/>
        <end position="284"/>
    </location>
</feature>
<dbReference type="PANTHER" id="PTHR46889:SF5">
    <property type="entry name" value="INTEGRASE PROTEIN"/>
    <property type="match status" value="1"/>
</dbReference>
<comment type="function">
    <text evidence="1">Involved in the transposition of the insertion sequence.</text>
</comment>
<keyword evidence="5" id="KW-1185">Reference proteome</keyword>
<proteinExistence type="predicted"/>
<dbReference type="SUPFAM" id="SSF53098">
    <property type="entry name" value="Ribonuclease H-like"/>
    <property type="match status" value="1"/>
</dbReference>
<dbReference type="InterPro" id="IPR048020">
    <property type="entry name" value="Transpos_IS3"/>
</dbReference>
<gene>
    <name evidence="4" type="ORF">H7313_15715</name>
</gene>
<dbReference type="EMBL" id="JACMSE010000029">
    <property type="protein sequence ID" value="MBC2890775.1"/>
    <property type="molecule type" value="Genomic_DNA"/>
</dbReference>
<feature type="region of interest" description="Disordered" evidence="2">
    <location>
        <begin position="96"/>
        <end position="115"/>
    </location>
</feature>
<dbReference type="Pfam" id="PF13276">
    <property type="entry name" value="HTH_21"/>
    <property type="match status" value="1"/>
</dbReference>
<dbReference type="GO" id="GO:0015074">
    <property type="term" value="P:DNA integration"/>
    <property type="evidence" value="ECO:0007669"/>
    <property type="project" value="InterPro"/>
</dbReference>
<dbReference type="InterPro" id="IPR050900">
    <property type="entry name" value="Transposase_IS3/IS150/IS904"/>
</dbReference>
<dbReference type="PROSITE" id="PS50994">
    <property type="entry name" value="INTEGRASE"/>
    <property type="match status" value="1"/>
</dbReference>
<dbReference type="Pfam" id="PF13333">
    <property type="entry name" value="rve_2"/>
    <property type="match status" value="1"/>
</dbReference>
<dbReference type="InterPro" id="IPR036397">
    <property type="entry name" value="RNaseH_sf"/>
</dbReference>
<evidence type="ECO:0000256" key="1">
    <source>
        <dbReference type="ARBA" id="ARBA00002286"/>
    </source>
</evidence>
<dbReference type="InterPro" id="IPR025948">
    <property type="entry name" value="HTH-like_dom"/>
</dbReference>
<dbReference type="InterPro" id="IPR001584">
    <property type="entry name" value="Integrase_cat-core"/>
</dbReference>
<comment type="caution">
    <text evidence="4">The sequence shown here is derived from an EMBL/GenBank/DDBJ whole genome shotgun (WGS) entry which is preliminary data.</text>
</comment>
<evidence type="ECO:0000259" key="3">
    <source>
        <dbReference type="PROSITE" id="PS50994"/>
    </source>
</evidence>
<accession>A0A842JM40</accession>
<evidence type="ECO:0000313" key="5">
    <source>
        <dbReference type="Proteomes" id="UP000587396"/>
    </source>
</evidence>
<organism evidence="4 5">
    <name type="scientific">Gordonibacter massiliensis</name>
    <name type="common">ex Traore et al. 2017</name>
    <dbReference type="NCBI Taxonomy" id="1841863"/>
    <lineage>
        <taxon>Bacteria</taxon>
        <taxon>Bacillati</taxon>
        <taxon>Actinomycetota</taxon>
        <taxon>Coriobacteriia</taxon>
        <taxon>Eggerthellales</taxon>
        <taxon>Eggerthellaceae</taxon>
        <taxon>Gordonibacter</taxon>
    </lineage>
</organism>
<dbReference type="GO" id="GO:0003676">
    <property type="term" value="F:nucleic acid binding"/>
    <property type="evidence" value="ECO:0007669"/>
    <property type="project" value="InterPro"/>
</dbReference>
<dbReference type="InterPro" id="IPR012337">
    <property type="entry name" value="RNaseH-like_sf"/>
</dbReference>
<dbReference type="Proteomes" id="UP000587396">
    <property type="component" value="Unassembled WGS sequence"/>
</dbReference>
<sequence length="298" mass="33326">MSRYRLMDAQRASFPVGLMARLLGVSRSGFYDWARRAPADDPWAGLRSEVERAWLASKGRFGARSVRAALPPESEGATLYRVRKLMRELGIRGIHPNASKRTTVPDPGAPARPDLIRRDFSSPVPTVRLVGDITYLKTAEGWLYLATVIDLCTRMVVGWALSERMVAGMCVDALRMAKSRGYVAEGAIFHSDRGSQYTSRLLADWARANDVRLSAGRTGSCHDNAVAESFFASLKNEMYSLRDWPTRDEARHAVVGYVEGYYNRARPHSTIGYRIPAEEMEAFFERTRSLCEELPAAA</sequence>
<evidence type="ECO:0000313" key="4">
    <source>
        <dbReference type="EMBL" id="MBC2890775.1"/>
    </source>
</evidence>
<name>A0A842JM40_9ACTN</name>
<reference evidence="4 5" key="1">
    <citation type="submission" date="2020-08" db="EMBL/GenBank/DDBJ databases">
        <authorList>
            <person name="Liu C."/>
            <person name="Sun Q."/>
        </authorList>
    </citation>
    <scope>NUCLEOTIDE SEQUENCE [LARGE SCALE GENOMIC DNA]</scope>
    <source>
        <strain evidence="4 5">N22</strain>
    </source>
</reference>
<dbReference type="RefSeq" id="WP_185906424.1">
    <property type="nucleotide sequence ID" value="NZ_JACMSE010000029.1"/>
</dbReference>
<dbReference type="Gene3D" id="3.30.420.10">
    <property type="entry name" value="Ribonuclease H-like superfamily/Ribonuclease H"/>
    <property type="match status" value="1"/>
</dbReference>
<dbReference type="Pfam" id="PF00665">
    <property type="entry name" value="rve"/>
    <property type="match status" value="1"/>
</dbReference>